<dbReference type="InterPro" id="IPR000182">
    <property type="entry name" value="GNAT_dom"/>
</dbReference>
<dbReference type="PANTHER" id="PTHR31143:SF2">
    <property type="entry name" value="FR47-LIKE DOMAIN-CONTAINING PROTEIN-RELATED"/>
    <property type="match status" value="1"/>
</dbReference>
<comment type="caution">
    <text evidence="2">The sequence shown here is derived from an EMBL/GenBank/DDBJ whole genome shotgun (WGS) entry which is preliminary data.</text>
</comment>
<proteinExistence type="predicted"/>
<gene>
    <name evidence="2" type="ORF">U732_392</name>
</gene>
<organism evidence="2 3">
    <name type="scientific">Clostridium argentinense CDC 2741</name>
    <dbReference type="NCBI Taxonomy" id="1418104"/>
    <lineage>
        <taxon>Bacteria</taxon>
        <taxon>Bacillati</taxon>
        <taxon>Bacillota</taxon>
        <taxon>Clostridia</taxon>
        <taxon>Eubacteriales</taxon>
        <taxon>Clostridiaceae</taxon>
        <taxon>Clostridium</taxon>
    </lineage>
</organism>
<dbReference type="OrthoDB" id="248489at2"/>
<dbReference type="Gene3D" id="3.40.630.30">
    <property type="match status" value="1"/>
</dbReference>
<reference evidence="2 3" key="1">
    <citation type="journal article" date="2015" name="Infect. Genet. Evol.">
        <title>Genomic sequences of six botulinum neurotoxin-producing strains representing three clostridial species illustrate the mobility and diversity of botulinum neurotoxin genes.</title>
        <authorList>
            <person name="Smith T.J."/>
            <person name="Hill K.K."/>
            <person name="Xie G."/>
            <person name="Foley B.T."/>
            <person name="Williamson C.H."/>
            <person name="Foster J.T."/>
            <person name="Johnson S.L."/>
            <person name="Chertkov O."/>
            <person name="Teshima H."/>
            <person name="Gibbons H.S."/>
            <person name="Johnsky L.A."/>
            <person name="Karavis M.A."/>
            <person name="Smith L.A."/>
        </authorList>
    </citation>
    <scope>NUCLEOTIDE SEQUENCE [LARGE SCALE GENOMIC DNA]</scope>
    <source>
        <strain evidence="2 3">CDC 2741</strain>
    </source>
</reference>
<dbReference type="Proteomes" id="UP000031366">
    <property type="component" value="Unassembled WGS sequence"/>
</dbReference>
<keyword evidence="2" id="KW-0808">Transferase</keyword>
<dbReference type="InterPro" id="IPR016181">
    <property type="entry name" value="Acyl_CoA_acyltransferase"/>
</dbReference>
<dbReference type="STRING" id="29341.RSJ17_04745"/>
<dbReference type="SUPFAM" id="SSF55729">
    <property type="entry name" value="Acyl-CoA N-acyltransferases (Nat)"/>
    <property type="match status" value="1"/>
</dbReference>
<name>A0A0C1QTH3_9CLOT</name>
<feature type="domain" description="N-acetyltransferase" evidence="1">
    <location>
        <begin position="122"/>
        <end position="259"/>
    </location>
</feature>
<evidence type="ECO:0000313" key="3">
    <source>
        <dbReference type="Proteomes" id="UP000031366"/>
    </source>
</evidence>
<evidence type="ECO:0000259" key="1">
    <source>
        <dbReference type="PROSITE" id="PS51186"/>
    </source>
</evidence>
<dbReference type="PANTHER" id="PTHR31143">
    <property type="match status" value="1"/>
</dbReference>
<sequence>MIIKLNESHNEKLEEFLNKNKEINVCIIGCLERFGFDDRLQEIWAEFDEDYNYIAILLRHNTQFYFHSVIEDYDAKGFCEIINDYKEKEQIWGELISITKLLSILTYDKVKFNQFAYLDNLLLIKENTSVIKANLEDAEEIYSLRKTIEEFNDFKTSPASIKAAINSGFGRVYCIKENNKIVASAATTAESKELAMIVSVMTHNNHRNNGYAMSCVYKICKDLIDEGRTPCLFYDNPKAKNIYKNLGFEDIAVWVIVNF</sequence>
<evidence type="ECO:0000313" key="2">
    <source>
        <dbReference type="EMBL" id="KIE44287.1"/>
    </source>
</evidence>
<dbReference type="Pfam" id="PF12746">
    <property type="entry name" value="GNAT_acetyltran"/>
    <property type="match status" value="1"/>
</dbReference>
<keyword evidence="3" id="KW-1185">Reference proteome</keyword>
<protein>
    <submittedName>
        <fullName evidence="2">Acetyltransferase family protein</fullName>
    </submittedName>
</protein>
<dbReference type="GO" id="GO:0016747">
    <property type="term" value="F:acyltransferase activity, transferring groups other than amino-acyl groups"/>
    <property type="evidence" value="ECO:0007669"/>
    <property type="project" value="InterPro"/>
</dbReference>
<dbReference type="InterPro" id="IPR027365">
    <property type="entry name" value="GNAT_acetyltra_YdfB-like"/>
</dbReference>
<dbReference type="RefSeq" id="WP_039636220.1">
    <property type="nucleotide sequence ID" value="NZ_AYSO01000020.1"/>
</dbReference>
<dbReference type="EMBL" id="AYSO01000020">
    <property type="protein sequence ID" value="KIE44287.1"/>
    <property type="molecule type" value="Genomic_DNA"/>
</dbReference>
<dbReference type="AlphaFoldDB" id="A0A0C1QTH3"/>
<accession>A0A0C1QTH3</accession>
<dbReference type="PROSITE" id="PS51186">
    <property type="entry name" value="GNAT"/>
    <property type="match status" value="1"/>
</dbReference>